<dbReference type="AlphaFoldDB" id="A0A2G6K701"/>
<sequence length="286" mass="31768">MDFRSSPQSKRQASCLTNILWTGVCLLVVSAVSALLSFSAFAKSTTTIYFYSSETNINNFKSLKMEFDRYLAQFGPYEFQPFREKDTFEAQLKNNASCVILLSSWHYENIRELYDLYPVLVGARNGKTSQKRLLVTCGKAGDLDSIKAGHIASASSFDYTQTILLDMFQDSEFVEQLKILAVPKDIDALMSLGFGMAKSAIATDYSLEALHEMNPVLSQKISVVAESQESRLLILAAPKKGGESTETVISIFQNMAVDPEGKRKIRMLGLEGWKTVDLSVEADGED</sequence>
<keyword evidence="1" id="KW-1133">Transmembrane helix</keyword>
<keyword evidence="1" id="KW-0472">Membrane</keyword>
<protein>
    <submittedName>
        <fullName evidence="2">Uncharacterized protein</fullName>
    </submittedName>
</protein>
<feature type="transmembrane region" description="Helical" evidence="1">
    <location>
        <begin position="20"/>
        <end position="42"/>
    </location>
</feature>
<dbReference type="Proteomes" id="UP000230821">
    <property type="component" value="Unassembled WGS sequence"/>
</dbReference>
<reference evidence="2 3" key="1">
    <citation type="submission" date="2017-10" db="EMBL/GenBank/DDBJ databases">
        <title>Novel microbial diversity and functional potential in the marine mammal oral microbiome.</title>
        <authorList>
            <person name="Dudek N.K."/>
            <person name="Sun C.L."/>
            <person name="Burstein D."/>
            <person name="Kantor R.S."/>
            <person name="Aliaga Goltsman D.S."/>
            <person name="Bik E.M."/>
            <person name="Thomas B.C."/>
            <person name="Banfield J.F."/>
            <person name="Relman D.A."/>
        </authorList>
    </citation>
    <scope>NUCLEOTIDE SEQUENCE [LARGE SCALE GENOMIC DNA]</scope>
    <source>
        <strain evidence="2">DOLJORAL78_47_16</strain>
    </source>
</reference>
<evidence type="ECO:0000313" key="3">
    <source>
        <dbReference type="Proteomes" id="UP000230821"/>
    </source>
</evidence>
<evidence type="ECO:0000256" key="1">
    <source>
        <dbReference type="SAM" id="Phobius"/>
    </source>
</evidence>
<evidence type="ECO:0000313" key="2">
    <source>
        <dbReference type="EMBL" id="PIE31415.1"/>
    </source>
</evidence>
<organism evidence="2 3">
    <name type="scientific">candidate division KSB3 bacterium</name>
    <dbReference type="NCBI Taxonomy" id="2044937"/>
    <lineage>
        <taxon>Bacteria</taxon>
        <taxon>candidate division KSB3</taxon>
    </lineage>
</organism>
<gene>
    <name evidence="2" type="ORF">CSA56_18380</name>
</gene>
<proteinExistence type="predicted"/>
<accession>A0A2G6K701</accession>
<comment type="caution">
    <text evidence="2">The sequence shown here is derived from an EMBL/GenBank/DDBJ whole genome shotgun (WGS) entry which is preliminary data.</text>
</comment>
<name>A0A2G6K701_9BACT</name>
<dbReference type="EMBL" id="PDSK01000147">
    <property type="protein sequence ID" value="PIE31415.1"/>
    <property type="molecule type" value="Genomic_DNA"/>
</dbReference>
<keyword evidence="1" id="KW-0812">Transmembrane</keyword>